<reference evidence="1 2" key="1">
    <citation type="submission" date="2022-06" db="EMBL/GenBank/DDBJ databases">
        <title>New Species of the Genus Actinoplanes, ActinopZanes ferrugineus.</title>
        <authorList>
            <person name="Ding P."/>
        </authorList>
    </citation>
    <scope>NUCLEOTIDE SEQUENCE [LARGE SCALE GENOMIC DNA]</scope>
    <source>
        <strain evidence="1 2">TRM88003</strain>
    </source>
</reference>
<accession>A0ABT1DS53</accession>
<evidence type="ECO:0008006" key="3">
    <source>
        <dbReference type="Google" id="ProtNLM"/>
    </source>
</evidence>
<organism evidence="1 2">
    <name type="scientific">Paractinoplanes aksuensis</name>
    <dbReference type="NCBI Taxonomy" id="2939490"/>
    <lineage>
        <taxon>Bacteria</taxon>
        <taxon>Bacillati</taxon>
        <taxon>Actinomycetota</taxon>
        <taxon>Actinomycetes</taxon>
        <taxon>Micromonosporales</taxon>
        <taxon>Micromonosporaceae</taxon>
        <taxon>Paractinoplanes</taxon>
    </lineage>
</organism>
<sequence>MRKVIATMYVSLDGVQENPEKWSLPYFDDAAAKYRTALLAGSDLLLQGRATYDGFAPFWNEPSEDAYNNRMYEIEKILVSRSGAPGEWHNTVSVTADPVATVREQARRMAAVCGPAADQACPSRSGRPWGRSYQIAVGHAAGSVGGLAGHEDFDLAAQEPGRQI</sequence>
<name>A0ABT1DS53_9ACTN</name>
<gene>
    <name evidence="1" type="ORF">M1L60_24005</name>
</gene>
<dbReference type="Proteomes" id="UP001523369">
    <property type="component" value="Unassembled WGS sequence"/>
</dbReference>
<protein>
    <recommendedName>
        <fullName evidence="3">Pyrimidine reductase</fullName>
    </recommendedName>
</protein>
<dbReference type="InterPro" id="IPR024072">
    <property type="entry name" value="DHFR-like_dom_sf"/>
</dbReference>
<dbReference type="RefSeq" id="WP_253239743.1">
    <property type="nucleotide sequence ID" value="NZ_JAMYJR010000027.1"/>
</dbReference>
<comment type="caution">
    <text evidence="1">The sequence shown here is derived from an EMBL/GenBank/DDBJ whole genome shotgun (WGS) entry which is preliminary data.</text>
</comment>
<proteinExistence type="predicted"/>
<dbReference type="Gene3D" id="3.40.430.10">
    <property type="entry name" value="Dihydrofolate Reductase, subunit A"/>
    <property type="match status" value="1"/>
</dbReference>
<keyword evidence="2" id="KW-1185">Reference proteome</keyword>
<dbReference type="SUPFAM" id="SSF53597">
    <property type="entry name" value="Dihydrofolate reductase-like"/>
    <property type="match status" value="1"/>
</dbReference>
<evidence type="ECO:0000313" key="2">
    <source>
        <dbReference type="Proteomes" id="UP001523369"/>
    </source>
</evidence>
<evidence type="ECO:0000313" key="1">
    <source>
        <dbReference type="EMBL" id="MCO8273664.1"/>
    </source>
</evidence>
<dbReference type="EMBL" id="JAMYJR010000027">
    <property type="protein sequence ID" value="MCO8273664.1"/>
    <property type="molecule type" value="Genomic_DNA"/>
</dbReference>